<comment type="subcellular location">
    <subcellularLocation>
        <location evidence="1">Cell membrane</location>
        <topology evidence="1">Multi-pass membrane protein</topology>
    </subcellularLocation>
</comment>
<accession>A0A4Q8AQT8</accession>
<name>A0A4Q8AQT8_9MICO</name>
<dbReference type="SUPFAM" id="SSF103473">
    <property type="entry name" value="MFS general substrate transporter"/>
    <property type="match status" value="1"/>
</dbReference>
<feature type="transmembrane region" description="Helical" evidence="5">
    <location>
        <begin position="87"/>
        <end position="105"/>
    </location>
</feature>
<feature type="transmembrane region" description="Helical" evidence="5">
    <location>
        <begin position="347"/>
        <end position="370"/>
    </location>
</feature>
<feature type="transmembrane region" description="Helical" evidence="5">
    <location>
        <begin position="377"/>
        <end position="404"/>
    </location>
</feature>
<evidence type="ECO:0000256" key="3">
    <source>
        <dbReference type="ARBA" id="ARBA00022989"/>
    </source>
</evidence>
<keyword evidence="4 5" id="KW-0472">Membrane</keyword>
<feature type="transmembrane region" description="Helical" evidence="5">
    <location>
        <begin position="180"/>
        <end position="201"/>
    </location>
</feature>
<feature type="transmembrane region" description="Helical" evidence="5">
    <location>
        <begin position="21"/>
        <end position="45"/>
    </location>
</feature>
<feature type="domain" description="Major facilitator superfamily (MFS) profile" evidence="6">
    <location>
        <begin position="15"/>
        <end position="409"/>
    </location>
</feature>
<evidence type="ECO:0000256" key="5">
    <source>
        <dbReference type="SAM" id="Phobius"/>
    </source>
</evidence>
<protein>
    <submittedName>
        <fullName evidence="7">MFS transporter</fullName>
    </submittedName>
</protein>
<dbReference type="GO" id="GO:0022857">
    <property type="term" value="F:transmembrane transporter activity"/>
    <property type="evidence" value="ECO:0007669"/>
    <property type="project" value="InterPro"/>
</dbReference>
<dbReference type="OrthoDB" id="5171875at2"/>
<dbReference type="EMBL" id="SHLC01000001">
    <property type="protein sequence ID" value="RZU66581.1"/>
    <property type="molecule type" value="Genomic_DNA"/>
</dbReference>
<dbReference type="Proteomes" id="UP000291483">
    <property type="component" value="Unassembled WGS sequence"/>
</dbReference>
<dbReference type="InterPro" id="IPR020846">
    <property type="entry name" value="MFS_dom"/>
</dbReference>
<dbReference type="AlphaFoldDB" id="A0A4Q8AQT8"/>
<evidence type="ECO:0000259" key="6">
    <source>
        <dbReference type="PROSITE" id="PS50850"/>
    </source>
</evidence>
<comment type="caution">
    <text evidence="7">The sequence shown here is derived from an EMBL/GenBank/DDBJ whole genome shotgun (WGS) entry which is preliminary data.</text>
</comment>
<feature type="transmembrane region" description="Helical" evidence="5">
    <location>
        <begin position="265"/>
        <end position="288"/>
    </location>
</feature>
<feature type="transmembrane region" description="Helical" evidence="5">
    <location>
        <begin position="57"/>
        <end position="75"/>
    </location>
</feature>
<evidence type="ECO:0000313" key="7">
    <source>
        <dbReference type="EMBL" id="RZU66581.1"/>
    </source>
</evidence>
<dbReference type="RefSeq" id="WP_130506759.1">
    <property type="nucleotide sequence ID" value="NZ_SHLC01000001.1"/>
</dbReference>
<dbReference type="PANTHER" id="PTHR23542:SF1">
    <property type="entry name" value="MAJOR FACILITATOR SUPERFAMILY (MFS) PROFILE DOMAIN-CONTAINING PROTEIN"/>
    <property type="match status" value="1"/>
</dbReference>
<feature type="transmembrane region" description="Helical" evidence="5">
    <location>
        <begin position="149"/>
        <end position="174"/>
    </location>
</feature>
<evidence type="ECO:0000313" key="8">
    <source>
        <dbReference type="Proteomes" id="UP000291483"/>
    </source>
</evidence>
<keyword evidence="8" id="KW-1185">Reference proteome</keyword>
<dbReference type="InterPro" id="IPR011701">
    <property type="entry name" value="MFS"/>
</dbReference>
<keyword evidence="2 5" id="KW-0812">Transmembrane</keyword>
<feature type="transmembrane region" description="Helical" evidence="5">
    <location>
        <begin position="300"/>
        <end position="327"/>
    </location>
</feature>
<keyword evidence="3 5" id="KW-1133">Transmembrane helix</keyword>
<sequence length="436" mass="44528">MSDAHGAGRAQFAAMMRLPGVPWFMATSAVARLPIAMASIAFLLYVQRMTGTFADSGLVSGCVLLGVAFGTVAQGRLIDAFGMRRTLAPVLVLFSLVAAMNFAVVELRAPVAVLAASALLFGVTQPSVSPASRSVWATELPSGRMLDAALSYEAISLEIFFILGPALAGGLAALPWAGTGLLVTVVLLVGGSAAFLAMPLVGRAGRKERRGELRRIERRESRRVSRALVRNPGLHTLVLIAGGFGVLLGTVEVVVPAVAVDAGNLALGGVLIGAWSLTSVAFGLVYGIRPWPRALHRRAPVLLAGFAVLIAIMTIPLSFAGFVVALMIAGTLITPQATAHSLLVDRIAPAAASGEAFAWVVTAVTLGLGLGQGSAGLLVAAAGVQSALLAAVLAGLLIAGIAWLRRATLLPAGPATAASTPIDPMPAVAASHPETT</sequence>
<dbReference type="Pfam" id="PF07690">
    <property type="entry name" value="MFS_1"/>
    <property type="match status" value="1"/>
</dbReference>
<evidence type="ECO:0000256" key="1">
    <source>
        <dbReference type="ARBA" id="ARBA00004651"/>
    </source>
</evidence>
<dbReference type="PANTHER" id="PTHR23542">
    <property type="match status" value="1"/>
</dbReference>
<organism evidence="7 8">
    <name type="scientific">Microterricola gilva</name>
    <dbReference type="NCBI Taxonomy" id="393267"/>
    <lineage>
        <taxon>Bacteria</taxon>
        <taxon>Bacillati</taxon>
        <taxon>Actinomycetota</taxon>
        <taxon>Actinomycetes</taxon>
        <taxon>Micrococcales</taxon>
        <taxon>Microbacteriaceae</taxon>
        <taxon>Microterricola</taxon>
    </lineage>
</organism>
<dbReference type="GO" id="GO:0005886">
    <property type="term" value="C:plasma membrane"/>
    <property type="evidence" value="ECO:0007669"/>
    <property type="project" value="UniProtKB-SubCell"/>
</dbReference>
<dbReference type="InterPro" id="IPR036259">
    <property type="entry name" value="MFS_trans_sf"/>
</dbReference>
<dbReference type="Gene3D" id="1.20.1250.20">
    <property type="entry name" value="MFS general substrate transporter like domains"/>
    <property type="match status" value="1"/>
</dbReference>
<dbReference type="PROSITE" id="PS50850">
    <property type="entry name" value="MFS"/>
    <property type="match status" value="1"/>
</dbReference>
<gene>
    <name evidence="7" type="ORF">EV379_2943</name>
</gene>
<proteinExistence type="predicted"/>
<reference evidence="7 8" key="1">
    <citation type="submission" date="2019-02" db="EMBL/GenBank/DDBJ databases">
        <title>Sequencing the genomes of 1000 actinobacteria strains.</title>
        <authorList>
            <person name="Klenk H.-P."/>
        </authorList>
    </citation>
    <scope>NUCLEOTIDE SEQUENCE [LARGE SCALE GENOMIC DNA]</scope>
    <source>
        <strain evidence="7 8">DSM 18319</strain>
    </source>
</reference>
<evidence type="ECO:0000256" key="4">
    <source>
        <dbReference type="ARBA" id="ARBA00023136"/>
    </source>
</evidence>
<evidence type="ECO:0000256" key="2">
    <source>
        <dbReference type="ARBA" id="ARBA00022692"/>
    </source>
</evidence>
<feature type="transmembrane region" description="Helical" evidence="5">
    <location>
        <begin position="236"/>
        <end position="259"/>
    </location>
</feature>